<evidence type="ECO:0000313" key="8">
    <source>
        <dbReference type="Proteomes" id="UP001367508"/>
    </source>
</evidence>
<dbReference type="AlphaFoldDB" id="A0AAN9PUQ6"/>
<feature type="domain" description="Terpene synthase N-terminal" evidence="5">
    <location>
        <begin position="13"/>
        <end position="148"/>
    </location>
</feature>
<dbReference type="InterPro" id="IPR034741">
    <property type="entry name" value="Terpene_cyclase-like_1_C"/>
</dbReference>
<dbReference type="Gene3D" id="1.10.600.10">
    <property type="entry name" value="Farnesyl Diphosphate Synthase"/>
    <property type="match status" value="1"/>
</dbReference>
<evidence type="ECO:0000256" key="4">
    <source>
        <dbReference type="ARBA" id="ARBA00023239"/>
    </source>
</evidence>
<proteinExistence type="predicted"/>
<evidence type="ECO:0000256" key="2">
    <source>
        <dbReference type="ARBA" id="ARBA00022723"/>
    </source>
</evidence>
<dbReference type="SFLD" id="SFLDG01019">
    <property type="entry name" value="Terpene_Cyclase_Like_1_C_Termi"/>
    <property type="match status" value="1"/>
</dbReference>
<dbReference type="GO" id="GO:0080027">
    <property type="term" value="P:response to herbivore"/>
    <property type="evidence" value="ECO:0007669"/>
    <property type="project" value="UniProtKB-ARBA"/>
</dbReference>
<keyword evidence="8" id="KW-1185">Reference proteome</keyword>
<evidence type="ECO:0000259" key="5">
    <source>
        <dbReference type="Pfam" id="PF01397"/>
    </source>
</evidence>
<dbReference type="FunFam" id="1.10.600.10:FF:000007">
    <property type="entry name" value="Isoprene synthase, chloroplastic"/>
    <property type="match status" value="1"/>
</dbReference>
<gene>
    <name evidence="7" type="ORF">VNO77_37308</name>
</gene>
<dbReference type="InterPro" id="IPR050148">
    <property type="entry name" value="Terpene_synthase-like"/>
</dbReference>
<evidence type="ECO:0000313" key="7">
    <source>
        <dbReference type="EMBL" id="KAK7312995.1"/>
    </source>
</evidence>
<dbReference type="GO" id="GO:0009611">
    <property type="term" value="P:response to wounding"/>
    <property type="evidence" value="ECO:0007669"/>
    <property type="project" value="UniProtKB-ARBA"/>
</dbReference>
<accession>A0AAN9PUQ6</accession>
<dbReference type="SUPFAM" id="SSF48576">
    <property type="entry name" value="Terpenoid synthases"/>
    <property type="match status" value="1"/>
</dbReference>
<feature type="domain" description="Terpene synthase metal-binding" evidence="6">
    <location>
        <begin position="205"/>
        <end position="444"/>
    </location>
</feature>
<dbReference type="InterPro" id="IPR008949">
    <property type="entry name" value="Isoprenoid_synthase_dom_sf"/>
</dbReference>
<dbReference type="Proteomes" id="UP001367508">
    <property type="component" value="Unassembled WGS sequence"/>
</dbReference>
<dbReference type="Pfam" id="PF03936">
    <property type="entry name" value="Terpene_synth_C"/>
    <property type="match status" value="1"/>
</dbReference>
<dbReference type="FunFam" id="1.50.10.130:FF:000001">
    <property type="entry name" value="Isoprene synthase, chloroplastic"/>
    <property type="match status" value="1"/>
</dbReference>
<keyword evidence="3" id="KW-0460">Magnesium</keyword>
<sequence>MLVIENEKILNPLKEANLIDSIQCLGLYYHFEDEIVEVLQHIHIHCVENGIITLNEDLHSLALIFRLLRQQGYHISSDVFKKFMNEQGNFNETLMTDIEGMLSLYEAAHLRIHGEGILDEAIIFTSTHLKLVSIQLSPSLATQINNSLKRPLLKNLPRLVAKHYISTYEEHPSHDKPLLLFSKLDFNMLQKQHKKEVGSVSKWWKDLNIATNLPFARDRLVELYFWTLGVYFEPQFSFGRRLMTKVISMMSIIDDIYDLYDTFEELQLFMDAIERWDITCMDFLPKYMKFCYKALLDVFKEIEQEMDKEGRAFCAIYAKKEMKRLVQAYFAEAKWLNRNYTPTMEEYMNVAQVSSGYHMVTTMAFVGMGCIVTENSFQWLTNGPKIIDAATKICRLMDDIVSNEFEQKRGHVASALECYMKQHGVTKQEAIDELYKQVTSAWKDINKEYLNPTKVPRTLVTIILNLSRVMDVLYKDEDGYTHSDGSTKNDITTLLSNSWPV</sequence>
<dbReference type="Gene3D" id="1.50.10.130">
    <property type="entry name" value="Terpene synthase, N-terminal domain"/>
    <property type="match status" value="1"/>
</dbReference>
<dbReference type="PANTHER" id="PTHR31225">
    <property type="entry name" value="OS04G0344100 PROTEIN-RELATED"/>
    <property type="match status" value="1"/>
</dbReference>
<dbReference type="PANTHER" id="PTHR31225:SF221">
    <property type="entry name" value="(-)-GERMACRENE D SYNTHASE"/>
    <property type="match status" value="1"/>
</dbReference>
<dbReference type="GO" id="GO:0016102">
    <property type="term" value="P:diterpenoid biosynthetic process"/>
    <property type="evidence" value="ECO:0007669"/>
    <property type="project" value="InterPro"/>
</dbReference>
<dbReference type="InterPro" id="IPR005630">
    <property type="entry name" value="Terpene_synthase_metal-bd"/>
</dbReference>
<evidence type="ECO:0000259" key="6">
    <source>
        <dbReference type="Pfam" id="PF03936"/>
    </source>
</evidence>
<comment type="caution">
    <text evidence="7">The sequence shown here is derived from an EMBL/GenBank/DDBJ whole genome shotgun (WGS) entry which is preliminary data.</text>
</comment>
<evidence type="ECO:0000256" key="1">
    <source>
        <dbReference type="ARBA" id="ARBA00001946"/>
    </source>
</evidence>
<dbReference type="CDD" id="cd00684">
    <property type="entry name" value="Terpene_cyclase_plant_C1"/>
    <property type="match status" value="1"/>
</dbReference>
<dbReference type="SFLD" id="SFLDS00005">
    <property type="entry name" value="Isoprenoid_Synthase_Type_I"/>
    <property type="match status" value="1"/>
</dbReference>
<dbReference type="GO" id="GO:0000287">
    <property type="term" value="F:magnesium ion binding"/>
    <property type="evidence" value="ECO:0007669"/>
    <property type="project" value="InterPro"/>
</dbReference>
<organism evidence="7 8">
    <name type="scientific">Canavalia gladiata</name>
    <name type="common">Sword bean</name>
    <name type="synonym">Dolichos gladiatus</name>
    <dbReference type="NCBI Taxonomy" id="3824"/>
    <lineage>
        <taxon>Eukaryota</taxon>
        <taxon>Viridiplantae</taxon>
        <taxon>Streptophyta</taxon>
        <taxon>Embryophyta</taxon>
        <taxon>Tracheophyta</taxon>
        <taxon>Spermatophyta</taxon>
        <taxon>Magnoliopsida</taxon>
        <taxon>eudicotyledons</taxon>
        <taxon>Gunneridae</taxon>
        <taxon>Pentapetalae</taxon>
        <taxon>rosids</taxon>
        <taxon>fabids</taxon>
        <taxon>Fabales</taxon>
        <taxon>Fabaceae</taxon>
        <taxon>Papilionoideae</taxon>
        <taxon>50 kb inversion clade</taxon>
        <taxon>NPAAA clade</taxon>
        <taxon>indigoferoid/millettioid clade</taxon>
        <taxon>Phaseoleae</taxon>
        <taxon>Canavalia</taxon>
    </lineage>
</organism>
<reference evidence="7 8" key="1">
    <citation type="submission" date="2024-01" db="EMBL/GenBank/DDBJ databases">
        <title>The genomes of 5 underutilized Papilionoideae crops provide insights into root nodulation and disease resistanc.</title>
        <authorList>
            <person name="Jiang F."/>
        </authorList>
    </citation>
    <scope>NUCLEOTIDE SEQUENCE [LARGE SCALE GENOMIC DNA]</scope>
    <source>
        <strain evidence="7">LVBAO_FW01</strain>
        <tissue evidence="7">Leaves</tissue>
    </source>
</reference>
<dbReference type="EMBL" id="JAYMYQ010000009">
    <property type="protein sequence ID" value="KAK7312995.1"/>
    <property type="molecule type" value="Genomic_DNA"/>
</dbReference>
<keyword evidence="2" id="KW-0479">Metal-binding</keyword>
<dbReference type="SUPFAM" id="SSF48239">
    <property type="entry name" value="Terpenoid cyclases/Protein prenyltransferases"/>
    <property type="match status" value="1"/>
</dbReference>
<dbReference type="Pfam" id="PF01397">
    <property type="entry name" value="Terpene_synth"/>
    <property type="match status" value="1"/>
</dbReference>
<protein>
    <submittedName>
        <fullName evidence="7">Uncharacterized protein</fullName>
    </submittedName>
</protein>
<dbReference type="InterPro" id="IPR008930">
    <property type="entry name" value="Terpenoid_cyclase/PrenylTrfase"/>
</dbReference>
<dbReference type="InterPro" id="IPR036965">
    <property type="entry name" value="Terpene_synth_N_sf"/>
</dbReference>
<name>A0AAN9PUQ6_CANGL</name>
<keyword evidence="4" id="KW-0456">Lyase</keyword>
<dbReference type="GO" id="GO:0010333">
    <property type="term" value="F:terpene synthase activity"/>
    <property type="evidence" value="ECO:0007669"/>
    <property type="project" value="InterPro"/>
</dbReference>
<dbReference type="InterPro" id="IPR044814">
    <property type="entry name" value="Terpene_cyclase_plant_C1"/>
</dbReference>
<comment type="cofactor">
    <cofactor evidence="1">
        <name>Mg(2+)</name>
        <dbReference type="ChEBI" id="CHEBI:18420"/>
    </cofactor>
</comment>
<dbReference type="InterPro" id="IPR001906">
    <property type="entry name" value="Terpene_synth_N"/>
</dbReference>
<evidence type="ECO:0000256" key="3">
    <source>
        <dbReference type="ARBA" id="ARBA00022842"/>
    </source>
</evidence>